<keyword evidence="3" id="KW-1185">Reference proteome</keyword>
<dbReference type="Proteomes" id="UP001190700">
    <property type="component" value="Unassembled WGS sequence"/>
</dbReference>
<evidence type="ECO:0000313" key="3">
    <source>
        <dbReference type="Proteomes" id="UP001190700"/>
    </source>
</evidence>
<accession>A0AAE0GYN9</accession>
<feature type="region of interest" description="Disordered" evidence="1">
    <location>
        <begin position="1"/>
        <end position="60"/>
    </location>
</feature>
<evidence type="ECO:0000256" key="1">
    <source>
        <dbReference type="SAM" id="MobiDB-lite"/>
    </source>
</evidence>
<feature type="region of interest" description="Disordered" evidence="1">
    <location>
        <begin position="111"/>
        <end position="148"/>
    </location>
</feature>
<name>A0AAE0GYN9_9CHLO</name>
<dbReference type="EMBL" id="LGRX02001130">
    <property type="protein sequence ID" value="KAK3286779.1"/>
    <property type="molecule type" value="Genomic_DNA"/>
</dbReference>
<dbReference type="AlphaFoldDB" id="A0AAE0GYN9"/>
<feature type="compositionally biased region" description="Basic and acidic residues" evidence="1">
    <location>
        <begin position="134"/>
        <end position="143"/>
    </location>
</feature>
<reference evidence="2 3" key="1">
    <citation type="journal article" date="2015" name="Genome Biol. Evol.">
        <title>Comparative Genomics of a Bacterivorous Green Alga Reveals Evolutionary Causalities and Consequences of Phago-Mixotrophic Mode of Nutrition.</title>
        <authorList>
            <person name="Burns J.A."/>
            <person name="Paasch A."/>
            <person name="Narechania A."/>
            <person name="Kim E."/>
        </authorList>
    </citation>
    <scope>NUCLEOTIDE SEQUENCE [LARGE SCALE GENOMIC DNA]</scope>
    <source>
        <strain evidence="2 3">PLY_AMNH</strain>
    </source>
</reference>
<sequence>MGAKGERERGKEGEGKGGRERRGGKGGEGRKEGEVGAGGGKGGGRRGGGRGKEDMDAHGQRRLASTVVAGLAALRCDQKEGPIPSTRDAEKRRLKEHSIFMQGARSIAASSKVSAGSSDAGCRDGSAGIDDGTDAGRTRKLPELNRNPRAINSGHFVMQEGPPGMGLCLFTSRSGIKRGDVLLEEAPLLIGDSLSDLPPMATFARVEDSESAVLMPNIPLFGGGNWPASSKFENRHIGLVLAFIDADPATQLRVFEYMQHHIEEGESQDGRQSACGYDTRGLPLVSPASACIALAARVLRLRGSPWLSEEWDLSPGLLHAFHAASKKIPCDNDTQAVQFLEALLHIFTVNAHSFGQKSALFNVATKLAHSCCEPNVKYIPDVASGVGRSEIKGAEQGLVVPAAEMADILKLEVQLTNEMVDIYRKCNFENPRRLPEEDRRRLLDVLQRCEESLGLMHFTTQGLRRVDLAQQYFEVFRISRQDDTVKGVAAKDKWEAHMHECEQYLAECTSARALTP</sequence>
<organism evidence="2 3">
    <name type="scientific">Cymbomonas tetramitiformis</name>
    <dbReference type="NCBI Taxonomy" id="36881"/>
    <lineage>
        <taxon>Eukaryota</taxon>
        <taxon>Viridiplantae</taxon>
        <taxon>Chlorophyta</taxon>
        <taxon>Pyramimonadophyceae</taxon>
        <taxon>Pyramimonadales</taxon>
        <taxon>Pyramimonadaceae</taxon>
        <taxon>Cymbomonas</taxon>
    </lineage>
</organism>
<proteinExistence type="predicted"/>
<evidence type="ECO:0000313" key="2">
    <source>
        <dbReference type="EMBL" id="KAK3286779.1"/>
    </source>
</evidence>
<feature type="compositionally biased region" description="Basic and acidic residues" evidence="1">
    <location>
        <begin position="1"/>
        <end position="34"/>
    </location>
</feature>
<comment type="caution">
    <text evidence="2">The sequence shown here is derived from an EMBL/GenBank/DDBJ whole genome shotgun (WGS) entry which is preliminary data.</text>
</comment>
<feature type="compositionally biased region" description="Basic and acidic residues" evidence="1">
    <location>
        <begin position="50"/>
        <end position="59"/>
    </location>
</feature>
<protein>
    <submittedName>
        <fullName evidence="2">Uncharacterized protein</fullName>
    </submittedName>
</protein>
<gene>
    <name evidence="2" type="ORF">CYMTET_5681</name>
</gene>